<organism evidence="4 5">
    <name type="scientific">Monosiga brevicollis</name>
    <name type="common">Choanoflagellate</name>
    <dbReference type="NCBI Taxonomy" id="81824"/>
    <lineage>
        <taxon>Eukaryota</taxon>
        <taxon>Choanoflagellata</taxon>
        <taxon>Craspedida</taxon>
        <taxon>Salpingoecidae</taxon>
        <taxon>Monosiga</taxon>
    </lineage>
</organism>
<dbReference type="Pfam" id="PF00069">
    <property type="entry name" value="Pkinase"/>
    <property type="match status" value="1"/>
</dbReference>
<dbReference type="PROSITE" id="PS50011">
    <property type="entry name" value="PROTEIN_KINASE_DOM"/>
    <property type="match status" value="1"/>
</dbReference>
<dbReference type="InterPro" id="IPR011009">
    <property type="entry name" value="Kinase-like_dom_sf"/>
</dbReference>
<protein>
    <recommendedName>
        <fullName evidence="3">Protein kinase domain-containing protein</fullName>
    </recommendedName>
</protein>
<dbReference type="eggNOG" id="KOG0582">
    <property type="taxonomic scope" value="Eukaryota"/>
</dbReference>
<dbReference type="InterPro" id="IPR050629">
    <property type="entry name" value="STE20/SPS1-PAK"/>
</dbReference>
<evidence type="ECO:0000313" key="4">
    <source>
        <dbReference type="EMBL" id="EDQ91158.1"/>
    </source>
</evidence>
<dbReference type="SMART" id="SM00220">
    <property type="entry name" value="S_TKc"/>
    <property type="match status" value="1"/>
</dbReference>
<proteinExistence type="predicted"/>
<dbReference type="PANTHER" id="PTHR48012:SF16">
    <property type="entry name" value="NON-SPECIFIC SERINE_THREONINE PROTEIN KINASE"/>
    <property type="match status" value="1"/>
</dbReference>
<name>A9UT01_MONBE</name>
<gene>
    <name evidence="4" type="ORF">MONBRDRAFT_1727</name>
</gene>
<dbReference type="RefSeq" id="XP_001743580.1">
    <property type="nucleotide sequence ID" value="XM_001743528.1"/>
</dbReference>
<keyword evidence="5" id="KW-1185">Reference proteome</keyword>
<feature type="non-terminal residue" evidence="4">
    <location>
        <position position="251"/>
    </location>
</feature>
<dbReference type="FunFam" id="1.10.510.10:FF:001788">
    <property type="entry name" value="STE/STE20/FRAY protein kinase"/>
    <property type="match status" value="1"/>
</dbReference>
<evidence type="ECO:0000313" key="5">
    <source>
        <dbReference type="Proteomes" id="UP000001357"/>
    </source>
</evidence>
<sequence length="251" mass="28133">ELSIMRNSEHPNLVRLYTSFVHKNELWIVMELMDYGSMLDIIRYKSVRTKGGVLSENVIATVIKEVLQGLDHLHRNMKIHRDVKAGNILLNANGEVKLADFGVSAFLGDTMEASKNLAADTPAKMTFVGTPCWMAPEVLEQTTGYNTKADIWSLGITVIELATGVAPYASKDPLEVMHKILREEPPTLQTVGEETARAYNDYKQLPKFIKKCLEKDTAKRPSAVDLLKSSLVSKFARDAEYLRINLINELP</sequence>
<dbReference type="SUPFAM" id="SSF56112">
    <property type="entry name" value="Protein kinase-like (PK-like)"/>
    <property type="match status" value="1"/>
</dbReference>
<dbReference type="KEGG" id="mbr:MONBRDRAFT_1727"/>
<dbReference type="AlphaFoldDB" id="A9UT01"/>
<dbReference type="Gene3D" id="1.10.510.10">
    <property type="entry name" value="Transferase(Phosphotransferase) domain 1"/>
    <property type="match status" value="1"/>
</dbReference>
<dbReference type="GO" id="GO:0005524">
    <property type="term" value="F:ATP binding"/>
    <property type="evidence" value="ECO:0007669"/>
    <property type="project" value="UniProtKB-KW"/>
</dbReference>
<accession>A9UT01</accession>
<evidence type="ECO:0000256" key="1">
    <source>
        <dbReference type="ARBA" id="ARBA00022741"/>
    </source>
</evidence>
<evidence type="ECO:0000259" key="3">
    <source>
        <dbReference type="PROSITE" id="PS50011"/>
    </source>
</evidence>
<dbReference type="STRING" id="81824.A9UT01"/>
<reference evidence="4 5" key="1">
    <citation type="journal article" date="2008" name="Nature">
        <title>The genome of the choanoflagellate Monosiga brevicollis and the origin of metazoans.</title>
        <authorList>
            <consortium name="JGI Sequencing"/>
            <person name="King N."/>
            <person name="Westbrook M.J."/>
            <person name="Young S.L."/>
            <person name="Kuo A."/>
            <person name="Abedin M."/>
            <person name="Chapman J."/>
            <person name="Fairclough S."/>
            <person name="Hellsten U."/>
            <person name="Isogai Y."/>
            <person name="Letunic I."/>
            <person name="Marr M."/>
            <person name="Pincus D."/>
            <person name="Putnam N."/>
            <person name="Rokas A."/>
            <person name="Wright K.J."/>
            <person name="Zuzow R."/>
            <person name="Dirks W."/>
            <person name="Good M."/>
            <person name="Goodstein D."/>
            <person name="Lemons D."/>
            <person name="Li W."/>
            <person name="Lyons J.B."/>
            <person name="Morris A."/>
            <person name="Nichols S."/>
            <person name="Richter D.J."/>
            <person name="Salamov A."/>
            <person name="Bork P."/>
            <person name="Lim W.A."/>
            <person name="Manning G."/>
            <person name="Miller W.T."/>
            <person name="McGinnis W."/>
            <person name="Shapiro H."/>
            <person name="Tjian R."/>
            <person name="Grigoriev I.V."/>
            <person name="Rokhsar D."/>
        </authorList>
    </citation>
    <scope>NUCLEOTIDE SEQUENCE [LARGE SCALE GENOMIC DNA]</scope>
    <source>
        <strain evidence="5">MX1 / ATCC 50154</strain>
    </source>
</reference>
<dbReference type="OMA" id="DFHADIW"/>
<dbReference type="PIRSF" id="PIRSF000654">
    <property type="entry name" value="Integrin-linked_kinase"/>
    <property type="match status" value="1"/>
</dbReference>
<keyword evidence="2" id="KW-0067">ATP-binding</keyword>
<dbReference type="EMBL" id="CH991545">
    <property type="protein sequence ID" value="EDQ91158.1"/>
    <property type="molecule type" value="Genomic_DNA"/>
</dbReference>
<dbReference type="Proteomes" id="UP000001357">
    <property type="component" value="Unassembled WGS sequence"/>
</dbReference>
<dbReference type="GO" id="GO:0004672">
    <property type="term" value="F:protein kinase activity"/>
    <property type="evidence" value="ECO:0007669"/>
    <property type="project" value="InterPro"/>
</dbReference>
<dbReference type="InParanoid" id="A9UT01"/>
<dbReference type="InterPro" id="IPR000719">
    <property type="entry name" value="Prot_kinase_dom"/>
</dbReference>
<dbReference type="PANTHER" id="PTHR48012">
    <property type="entry name" value="STERILE20-LIKE KINASE, ISOFORM B-RELATED"/>
    <property type="match status" value="1"/>
</dbReference>
<dbReference type="GeneID" id="5889047"/>
<evidence type="ECO:0000256" key="2">
    <source>
        <dbReference type="ARBA" id="ARBA00022840"/>
    </source>
</evidence>
<feature type="domain" description="Protein kinase" evidence="3">
    <location>
        <begin position="1"/>
        <end position="232"/>
    </location>
</feature>
<keyword evidence="1" id="KW-0547">Nucleotide-binding</keyword>
<feature type="non-terminal residue" evidence="4">
    <location>
        <position position="1"/>
    </location>
</feature>